<gene>
    <name evidence="1" type="ORF">ACN38_g2389</name>
</gene>
<dbReference type="EMBL" id="LHQQ01000026">
    <property type="protein sequence ID" value="KOS46611.1"/>
    <property type="molecule type" value="Genomic_DNA"/>
</dbReference>
<dbReference type="Proteomes" id="UP000037696">
    <property type="component" value="Unassembled WGS sequence"/>
</dbReference>
<proteinExistence type="predicted"/>
<evidence type="ECO:0000313" key="2">
    <source>
        <dbReference type="Proteomes" id="UP000037696"/>
    </source>
</evidence>
<accession>A0A0M8PEP2</accession>
<dbReference type="AlphaFoldDB" id="A0A0M8PEP2"/>
<dbReference type="OrthoDB" id="4368420at2759"/>
<sequence length="89" mass="10194">MTNYIFISSALLRPTWLENLDVVEPNLTESETCAIRSYRQHRSLHTSASIIGLVVEFVVAIDEARVRFTDDAQQFLFDLFKSFVGSRIP</sequence>
<organism evidence="1 2">
    <name type="scientific">Penicillium nordicum</name>
    <dbReference type="NCBI Taxonomy" id="229535"/>
    <lineage>
        <taxon>Eukaryota</taxon>
        <taxon>Fungi</taxon>
        <taxon>Dikarya</taxon>
        <taxon>Ascomycota</taxon>
        <taxon>Pezizomycotina</taxon>
        <taxon>Eurotiomycetes</taxon>
        <taxon>Eurotiomycetidae</taxon>
        <taxon>Eurotiales</taxon>
        <taxon>Aspergillaceae</taxon>
        <taxon>Penicillium</taxon>
    </lineage>
</organism>
<comment type="caution">
    <text evidence="1">The sequence shown here is derived from an EMBL/GenBank/DDBJ whole genome shotgun (WGS) entry which is preliminary data.</text>
</comment>
<protein>
    <submittedName>
        <fullName evidence="1">Uncharacterized protein</fullName>
    </submittedName>
</protein>
<evidence type="ECO:0000313" key="1">
    <source>
        <dbReference type="EMBL" id="KOS46611.1"/>
    </source>
</evidence>
<name>A0A0M8PEP2_9EURO</name>
<reference evidence="1 2" key="1">
    <citation type="submission" date="2015-08" db="EMBL/GenBank/DDBJ databases">
        <title>Genome sequencing of Penicillium nordicum.</title>
        <authorList>
            <person name="Nguyen H.D."/>
            <person name="Seifert K.A."/>
        </authorList>
    </citation>
    <scope>NUCLEOTIDE SEQUENCE [LARGE SCALE GENOMIC DNA]</scope>
    <source>
        <strain evidence="1 2">DAOMC 185683</strain>
    </source>
</reference>
<keyword evidence="2" id="KW-1185">Reference proteome</keyword>